<evidence type="ECO:0000313" key="3">
    <source>
        <dbReference type="EMBL" id="MCA4525864.1"/>
    </source>
</evidence>
<evidence type="ECO:0000259" key="2">
    <source>
        <dbReference type="Pfam" id="PF02342"/>
    </source>
</evidence>
<evidence type="ECO:0000256" key="1">
    <source>
        <dbReference type="ARBA" id="ARBA00022686"/>
    </source>
</evidence>
<dbReference type="Proteomes" id="UP001197958">
    <property type="component" value="Unassembled WGS sequence"/>
</dbReference>
<dbReference type="PANTHER" id="PTHR32097:SF17">
    <property type="entry name" value="CAMP-BINDING PROTEIN 1-RELATED"/>
    <property type="match status" value="1"/>
</dbReference>
<comment type="caution">
    <text evidence="3">The sequence shown here is derived from an EMBL/GenBank/DDBJ whole genome shotgun (WGS) entry which is preliminary data.</text>
</comment>
<dbReference type="InterPro" id="IPR003325">
    <property type="entry name" value="TerD"/>
</dbReference>
<evidence type="ECO:0000313" key="4">
    <source>
        <dbReference type="Proteomes" id="UP001197958"/>
    </source>
</evidence>
<dbReference type="CDD" id="cd06974">
    <property type="entry name" value="TerD_like"/>
    <property type="match status" value="1"/>
</dbReference>
<gene>
    <name evidence="3" type="ORF">LDZ35_21935</name>
</gene>
<dbReference type="Gene3D" id="2.60.60.30">
    <property type="entry name" value="sav2460 like domains"/>
    <property type="match status" value="1"/>
</dbReference>
<dbReference type="GO" id="GO:0046690">
    <property type="term" value="P:response to tellurium ion"/>
    <property type="evidence" value="ECO:0007669"/>
    <property type="project" value="UniProtKB-KW"/>
</dbReference>
<dbReference type="EMBL" id="JAIWWW010000053">
    <property type="protein sequence ID" value="MCA4525864.1"/>
    <property type="molecule type" value="Genomic_DNA"/>
</dbReference>
<dbReference type="PANTHER" id="PTHR32097">
    <property type="entry name" value="CAMP-BINDING PROTEIN 1-RELATED"/>
    <property type="match status" value="1"/>
</dbReference>
<sequence>MAIRLEKGQRINLEKSTGAKLSRFMVGCNWGALKTGRKIEIVDNEGFLGFGRKTHWGDEEIDLDIDLSCVMVDSNGNLVDTLYSPLYNGRIYPNIFSKILPGLPLGSDWSKDKSMYHTPDDTEGDKGGDDGLDNEIITVDLLRVNPVIDQIFFFLDIFDPAGIDFNKVPYAAIRMCEYEGTQTDIKRVTNVFANYDVAKEPQFVGKNALLLGKLYRHNGDWKFAAIGDAFNHSDGIMRNSNLCLTIKKILDSYTK</sequence>
<organism evidence="3 4">
    <name type="scientific">Bacteroides xylanisolvens</name>
    <dbReference type="NCBI Taxonomy" id="371601"/>
    <lineage>
        <taxon>Bacteria</taxon>
        <taxon>Pseudomonadati</taxon>
        <taxon>Bacteroidota</taxon>
        <taxon>Bacteroidia</taxon>
        <taxon>Bacteroidales</taxon>
        <taxon>Bacteroidaceae</taxon>
        <taxon>Bacteroides</taxon>
    </lineage>
</organism>
<name>A0AAW4SPV1_9BACE</name>
<dbReference type="AlphaFoldDB" id="A0AAW4SPV1"/>
<reference evidence="3" key="1">
    <citation type="submission" date="2023-08" db="EMBL/GenBank/DDBJ databases">
        <title>Mucin Metabolism Genes Underlie the Key Renovations of Bacteroides xylanisolvens Genomes in Captive Great Apes.</title>
        <authorList>
            <person name="Nishida A.H."/>
        </authorList>
    </citation>
    <scope>NUCLEOTIDE SEQUENCE</scope>
    <source>
        <strain evidence="3">P19.10B</strain>
    </source>
</reference>
<dbReference type="InterPro" id="IPR051324">
    <property type="entry name" value="Stress/Tellurium_Resist"/>
</dbReference>
<dbReference type="RefSeq" id="WP_225450399.1">
    <property type="nucleotide sequence ID" value="NZ_JAIWWK010000054.1"/>
</dbReference>
<protein>
    <submittedName>
        <fullName evidence="3">TerD family protein</fullName>
    </submittedName>
</protein>
<dbReference type="Pfam" id="PF02342">
    <property type="entry name" value="TerD"/>
    <property type="match status" value="1"/>
</dbReference>
<feature type="domain" description="TerD" evidence="2">
    <location>
        <begin position="1"/>
        <end position="231"/>
    </location>
</feature>
<keyword evidence="1" id="KW-0778">Tellurium resistance</keyword>
<proteinExistence type="predicted"/>
<accession>A0AAW4SPV1</accession>